<name>A0A367ZQF9_9BACT</name>
<protein>
    <submittedName>
        <fullName evidence="1">Uncharacterized protein</fullName>
    </submittedName>
</protein>
<dbReference type="Proteomes" id="UP000252355">
    <property type="component" value="Unassembled WGS sequence"/>
</dbReference>
<accession>A0A367ZQF9</accession>
<sequence>MGGFWRVFRRHKCGSWFLRSFDRQRFLSGHRSVPGVFGKRRAPP</sequence>
<dbReference type="AlphaFoldDB" id="A0A367ZQF9"/>
<evidence type="ECO:0000313" key="2">
    <source>
        <dbReference type="Proteomes" id="UP000252355"/>
    </source>
</evidence>
<dbReference type="EMBL" id="QOQW01000006">
    <property type="protein sequence ID" value="RCK80384.1"/>
    <property type="molecule type" value="Genomic_DNA"/>
</dbReference>
<reference evidence="1 2" key="1">
    <citation type="submission" date="2018-05" db="EMBL/GenBank/DDBJ databases">
        <title>A metagenomic window into the 2 km-deep terrestrial subsurface aquifer revealed taxonomically and functionally diverse microbial community comprising novel uncultured bacterial lineages.</title>
        <authorList>
            <person name="Kadnikov V.V."/>
            <person name="Mardanov A.V."/>
            <person name="Beletsky A.V."/>
            <person name="Banks D."/>
            <person name="Pimenov N.V."/>
            <person name="Frank Y.A."/>
            <person name="Karnachuk O.V."/>
            <person name="Ravin N.V."/>
        </authorList>
    </citation>
    <scope>NUCLEOTIDE SEQUENCE [LARGE SCALE GENOMIC DNA]</scope>
    <source>
        <strain evidence="1">BY5</strain>
    </source>
</reference>
<evidence type="ECO:0000313" key="1">
    <source>
        <dbReference type="EMBL" id="RCK80384.1"/>
    </source>
</evidence>
<comment type="caution">
    <text evidence="1">The sequence shown here is derived from an EMBL/GenBank/DDBJ whole genome shotgun (WGS) entry which is preliminary data.</text>
</comment>
<organism evidence="1 2">
    <name type="scientific">Candidatus Ozemobacter sibiricus</name>
    <dbReference type="NCBI Taxonomy" id="2268124"/>
    <lineage>
        <taxon>Bacteria</taxon>
        <taxon>Candidatus Ozemobacteria</taxon>
        <taxon>Candidatus Ozemobacterales</taxon>
        <taxon>Candidatus Ozemobacteraceae</taxon>
        <taxon>Candidatus Ozemobacter</taxon>
    </lineage>
</organism>
<gene>
    <name evidence="1" type="ORF">OZSIB_3130</name>
</gene>
<proteinExistence type="predicted"/>